<evidence type="ECO:0000256" key="4">
    <source>
        <dbReference type="ARBA" id="ARBA00022692"/>
    </source>
</evidence>
<evidence type="ECO:0000313" key="9">
    <source>
        <dbReference type="EMBL" id="OIP42994.1"/>
    </source>
</evidence>
<comment type="caution">
    <text evidence="9">The sequence shown here is derived from an EMBL/GenBank/DDBJ whole genome shotgun (WGS) entry which is preliminary data.</text>
</comment>
<keyword evidence="7" id="KW-0813">Transport</keyword>
<proteinExistence type="inferred from homology"/>
<keyword evidence="6 8" id="KW-0472">Membrane</keyword>
<gene>
    <name evidence="9" type="ORF">AUJ95_01090</name>
</gene>
<dbReference type="Proteomes" id="UP000183085">
    <property type="component" value="Unassembled WGS sequence"/>
</dbReference>
<keyword evidence="5 8" id="KW-1133">Transmembrane helix</keyword>
<organism evidence="9 10">
    <name type="scientific">Candidatus Desantisbacteria bacterium CG2_30_40_21</name>
    <dbReference type="NCBI Taxonomy" id="1817895"/>
    <lineage>
        <taxon>Bacteria</taxon>
        <taxon>Candidatus Desantisiibacteriota</taxon>
    </lineage>
</organism>
<evidence type="ECO:0000256" key="8">
    <source>
        <dbReference type="SAM" id="Phobius"/>
    </source>
</evidence>
<feature type="transmembrane region" description="Helical" evidence="8">
    <location>
        <begin position="26"/>
        <end position="45"/>
    </location>
</feature>
<protein>
    <recommendedName>
        <fullName evidence="11">Biopolymer transporter ExbD</fullName>
    </recommendedName>
</protein>
<dbReference type="GO" id="GO:0005886">
    <property type="term" value="C:plasma membrane"/>
    <property type="evidence" value="ECO:0007669"/>
    <property type="project" value="UniProtKB-SubCell"/>
</dbReference>
<reference evidence="9 10" key="1">
    <citation type="journal article" date="2016" name="Environ. Microbiol.">
        <title>Genomic resolution of a cold subsurface aquifer community provides metabolic insights for novel microbes adapted to high CO concentrations.</title>
        <authorList>
            <person name="Probst A.J."/>
            <person name="Castelle C.J."/>
            <person name="Singh A."/>
            <person name="Brown C.T."/>
            <person name="Anantharaman K."/>
            <person name="Sharon I."/>
            <person name="Hug L.A."/>
            <person name="Burstein D."/>
            <person name="Emerson J.B."/>
            <person name="Thomas B.C."/>
            <person name="Banfield J.F."/>
        </authorList>
    </citation>
    <scope>NUCLEOTIDE SEQUENCE [LARGE SCALE GENOMIC DNA]</scope>
    <source>
        <strain evidence="9">CG2_30_40_21</strain>
    </source>
</reference>
<dbReference type="STRING" id="1817895.AUJ95_01090"/>
<accession>A0A1J5EDU8</accession>
<evidence type="ECO:0000256" key="6">
    <source>
        <dbReference type="ARBA" id="ARBA00023136"/>
    </source>
</evidence>
<evidence type="ECO:0008006" key="11">
    <source>
        <dbReference type="Google" id="ProtNLM"/>
    </source>
</evidence>
<comment type="similarity">
    <text evidence="2 7">Belongs to the ExbD/TolR family.</text>
</comment>
<dbReference type="AlphaFoldDB" id="A0A1J5EDU8"/>
<dbReference type="PANTHER" id="PTHR30558">
    <property type="entry name" value="EXBD MEMBRANE COMPONENT OF PMF-DRIVEN MACROMOLECULE IMPORT SYSTEM"/>
    <property type="match status" value="1"/>
</dbReference>
<dbReference type="PANTHER" id="PTHR30558:SF7">
    <property type="entry name" value="TOL-PAL SYSTEM PROTEIN TOLR"/>
    <property type="match status" value="1"/>
</dbReference>
<dbReference type="EMBL" id="MNYI01000029">
    <property type="protein sequence ID" value="OIP42994.1"/>
    <property type="molecule type" value="Genomic_DNA"/>
</dbReference>
<dbReference type="Pfam" id="PF02472">
    <property type="entry name" value="ExbD"/>
    <property type="match status" value="1"/>
</dbReference>
<keyword evidence="7" id="KW-0653">Protein transport</keyword>
<evidence type="ECO:0000256" key="5">
    <source>
        <dbReference type="ARBA" id="ARBA00022989"/>
    </source>
</evidence>
<dbReference type="GO" id="GO:0015031">
    <property type="term" value="P:protein transport"/>
    <property type="evidence" value="ECO:0007669"/>
    <property type="project" value="UniProtKB-KW"/>
</dbReference>
<comment type="subcellular location">
    <subcellularLocation>
        <location evidence="1">Cell membrane</location>
        <topology evidence="1">Single-pass membrane protein</topology>
    </subcellularLocation>
    <subcellularLocation>
        <location evidence="7">Cell membrane</location>
        <topology evidence="7">Single-pass type II membrane protein</topology>
    </subcellularLocation>
</comment>
<evidence type="ECO:0000256" key="2">
    <source>
        <dbReference type="ARBA" id="ARBA00005811"/>
    </source>
</evidence>
<dbReference type="GO" id="GO:0022857">
    <property type="term" value="F:transmembrane transporter activity"/>
    <property type="evidence" value="ECO:0007669"/>
    <property type="project" value="InterPro"/>
</dbReference>
<dbReference type="Gene3D" id="3.30.420.270">
    <property type="match status" value="1"/>
</dbReference>
<keyword evidence="3" id="KW-1003">Cell membrane</keyword>
<evidence type="ECO:0000256" key="3">
    <source>
        <dbReference type="ARBA" id="ARBA00022475"/>
    </source>
</evidence>
<evidence type="ECO:0000313" key="10">
    <source>
        <dbReference type="Proteomes" id="UP000183085"/>
    </source>
</evidence>
<dbReference type="InterPro" id="IPR003400">
    <property type="entry name" value="ExbD"/>
</dbReference>
<evidence type="ECO:0000256" key="1">
    <source>
        <dbReference type="ARBA" id="ARBA00004162"/>
    </source>
</evidence>
<name>A0A1J5EDU8_9BACT</name>
<keyword evidence="4 7" id="KW-0812">Transmembrane</keyword>
<evidence type="ECO:0000256" key="7">
    <source>
        <dbReference type="RuleBase" id="RU003879"/>
    </source>
</evidence>
<sequence length="143" mass="15850">MFGVKKSPFRTLGEQEMTTEPNLTPLIDVCLVLVIIFMVTAPMIMQAGIKILESQAGASAGKHAAEENIEVILTEDDKVSLNGQEVLWQDFPLKIRQEIFKSRDKLVFVTADNKNRVGRVVEILDISKQQGAKKVAIISKPEA</sequence>